<dbReference type="EMBL" id="KT345945">
    <property type="protein sequence ID" value="ALK44024.1"/>
    <property type="molecule type" value="Genomic_DNA"/>
</dbReference>
<feature type="region of interest" description="Disordered" evidence="1">
    <location>
        <begin position="365"/>
        <end position="407"/>
    </location>
</feature>
<dbReference type="PROSITE" id="PS51688">
    <property type="entry name" value="ICA"/>
    <property type="match status" value="1"/>
</dbReference>
<dbReference type="Pfam" id="PF13884">
    <property type="entry name" value="Peptidase_S74"/>
    <property type="match status" value="1"/>
</dbReference>
<feature type="domain" description="Peptidase S74" evidence="2">
    <location>
        <begin position="1298"/>
        <end position="1393"/>
    </location>
</feature>
<keyword evidence="3" id="KW-0614">Plasmid</keyword>
<dbReference type="InterPro" id="IPR052881">
    <property type="entry name" value="Keratinocyte_PR"/>
</dbReference>
<sequence length="1393" mass="143536">MWYREGTITFTKGSDTLEGTGTFWNVTANGVLPGMIVIGPDNRLYEIKRVLNDTRLTLMEQYTGETQNEVPCRIITTYEGDLTQFSARFTALMTRMSADSKTMRSWLTAIDEVTLEREDGTEVTVKSLTQIVDEHNANQKWYTDNADVINAAGDKAREAAASAAAAAESANTASTKATEASQSAAAAAASENAAGASASAAKTSETNAESFKVEAAASAATASTKATEAGESATSAAASKDAAKASETQAATSASEASASASAASDSAAAAKTSETNASASEQAAAGSAADALASKNAAKESETHAASSAGESAASAAAAKTSETNADASQKAAAASESAAASSANAASESATAAGESADAALASKNAAASSEQKAKTSETNAKASETAASESATAAEASKAAAQNSEAHAVESAAAAAGSADAASKSATAAADSATTATEKANVASEQATASEASAAAAKTSETNAKSAEAAAEGSATAAAKSAGEAAASATTATEAMAVAEAKAKEASDSAALASTKATEATDAAAGAKTSELNAKESETKAYEYAQNAQASVASVKWKGTSAEMDMATDAPKWVKVSTARMPQSTSTVYIEVIGGAGYEAGQPGLAAMADIVLRTAAGDPKSLNAVAYRTMDSAVLTVATVNTTDDNYDIYLKAGAGSQKLVVNLQSAGAVVETLEVLEVVDTLPEDAVEGTVYHRVISDQDGSITGSLVGNASTATVLQTARHIGGVSFDGSTDINLPGVNIQGNQNTTGNAATATKLQTPRTINSVTFDGSANITIPTLVSRGRISALEGNVQGAMPGIQMYEAYNNGYPTSYGNILHMKGAQASGEGELLVGWSGTSGAHAPVYIRSRRDTVGANWSGWAQVYTTAHKPTAKDVGAAQAFSASYSTGAGNWTTAEFIAWLKERGAFEVPYWMMKGSWSYADNKIITDTGVGNICLAGAVIEVLGTEGAMTIRVTTPTTTTGGGIACAQFTYINHGSAYAPAWRRDYNTALKPTAADVGALPISGGTMTGVLTLQNVSQPLKTPGGGILANDGNLYINKSGFTGWIDALFMKNSGGTMSGPLKIRATDGLRIYDAAYGMIFRRSENNFYLIPTAKDQGENGAIGSLRPFYVDLTNGRVTMGNGAVINGGLGLGVVNGLGGNSIVLGDNDTGFKQNGDGILDVYANSAHVFRFISSTLQSLKPLSVTGDITSSAWIYANRFSINSSSGSWIDMRNQNVIFGRNAVSTSSAQALLRQDHADRKFFVGGLGNSQFGFYMINNSRTANGTDANAYLQNDGTWVCGGNGSFNDVYIRSDRRSKRNIRKIERALDKLDRIEGVLYEIQVCDRYEQSGGLIAQDVQNVQPELVTVDHNDQSGEPRLRLNYNGVIGMLVEAVKELRKEVRELKARM</sequence>
<dbReference type="PANTHER" id="PTHR48138:SF2">
    <property type="entry name" value="KERATINOCYTE PROLINE-RICH PROTEIN"/>
    <property type="match status" value="1"/>
</dbReference>
<dbReference type="InterPro" id="IPR048390">
    <property type="entry name" value="Gp34_trimer"/>
</dbReference>
<evidence type="ECO:0000313" key="3">
    <source>
        <dbReference type="EMBL" id="ALK44024.1"/>
    </source>
</evidence>
<reference evidence="3" key="1">
    <citation type="submission" date="2015-07" db="EMBL/GenBank/DDBJ databases">
        <title>Co-Production of KPC-18 and VIM-1 Carbapenemases by Enterobacter cloacae.</title>
        <authorList>
            <person name="Doi Y."/>
        </authorList>
    </citation>
    <scope>NUCLEOTIDE SEQUENCE</scope>
    <source>
        <strain evidence="3">G6809</strain>
        <plasmid evidence="3">pG6809-1</plasmid>
    </source>
</reference>
<feature type="compositionally biased region" description="Low complexity" evidence="1">
    <location>
        <begin position="305"/>
        <end position="323"/>
    </location>
</feature>
<evidence type="ECO:0000256" key="1">
    <source>
        <dbReference type="SAM" id="MobiDB-lite"/>
    </source>
</evidence>
<organism evidence="3">
    <name type="scientific">Enterobacter cloacae</name>
    <dbReference type="NCBI Taxonomy" id="550"/>
    <lineage>
        <taxon>Bacteria</taxon>
        <taxon>Pseudomonadati</taxon>
        <taxon>Pseudomonadota</taxon>
        <taxon>Gammaproteobacteria</taxon>
        <taxon>Enterobacterales</taxon>
        <taxon>Enterobacteriaceae</taxon>
        <taxon>Enterobacter</taxon>
        <taxon>Enterobacter cloacae complex</taxon>
    </lineage>
</organism>
<dbReference type="InterPro" id="IPR030392">
    <property type="entry name" value="S74_ICA"/>
</dbReference>
<dbReference type="RefSeq" id="WP_072105579.1">
    <property type="nucleotide sequence ID" value="NC_032102.1"/>
</dbReference>
<accession>A0A0P0KSY4</accession>
<evidence type="ECO:0000259" key="2">
    <source>
        <dbReference type="PROSITE" id="PS51688"/>
    </source>
</evidence>
<feature type="compositionally biased region" description="Low complexity" evidence="1">
    <location>
        <begin position="379"/>
        <end position="407"/>
    </location>
</feature>
<proteinExistence type="predicted"/>
<geneLocation type="plasmid" evidence="3">
    <name>pG6809-1</name>
</geneLocation>
<dbReference type="Pfam" id="PF21446">
    <property type="entry name" value="Gp34_trimer"/>
    <property type="match status" value="1"/>
</dbReference>
<name>A0A0P0KSY4_ENTCL</name>
<feature type="region of interest" description="Disordered" evidence="1">
    <location>
        <begin position="296"/>
        <end position="323"/>
    </location>
</feature>
<protein>
    <submittedName>
        <fullName evidence="3">Phage tail protein</fullName>
    </submittedName>
</protein>
<dbReference type="PANTHER" id="PTHR48138">
    <property type="entry name" value="KERATINOCYTE PROLINE-RICH PROTEIN-RELATED"/>
    <property type="match status" value="1"/>
</dbReference>